<evidence type="ECO:0000259" key="3">
    <source>
        <dbReference type="PROSITE" id="PS51352"/>
    </source>
</evidence>
<name>A0A0E3EN79_9CAUD</name>
<sequence>MNEIPEVTFYFHNQDNISSDKLFNEKRVLVFAVPGAFTPTCSTKELPGYEEVYDEIKSHGIDEIYCLSVNDSYVMDAWFDKLEIKNVKYLPDGNGFFTGQMNELVLKNNLGLGFRSWRYSMIVNNGIIEKLWEEEGKVDDAEDDPYDITKPEVSLYYLKLSNPIK</sequence>
<evidence type="ECO:0000313" key="21">
    <source>
        <dbReference type="EMBL" id="AIX25175.1"/>
    </source>
</evidence>
<dbReference type="EMBL" id="KJ019121">
    <property type="protein sequence ID" value="AIX36598.1"/>
    <property type="molecule type" value="Genomic_DNA"/>
</dbReference>
<dbReference type="Proteomes" id="UP000185386">
    <property type="component" value="Segment"/>
</dbReference>
<dbReference type="EMBL" id="KJ019130">
    <property type="protein sequence ID" value="AIX38612.1"/>
    <property type="molecule type" value="Genomic_DNA"/>
</dbReference>
<dbReference type="Proteomes" id="UP000185348">
    <property type="component" value="Segment"/>
</dbReference>
<dbReference type="EMBL" id="KJ019139">
    <property type="protein sequence ID" value="AIX40542.1"/>
    <property type="molecule type" value="Genomic_DNA"/>
</dbReference>
<evidence type="ECO:0000313" key="46">
    <source>
        <dbReference type="EMBL" id="AIX46016.1"/>
    </source>
</evidence>
<dbReference type="EMBL" id="KJ019075">
    <property type="protein sequence ID" value="AIX25393.1"/>
    <property type="molecule type" value="Genomic_DNA"/>
</dbReference>
<dbReference type="Proteomes" id="UP000185349">
    <property type="component" value="Segment"/>
</dbReference>
<dbReference type="Proteomes" id="UP000220606">
    <property type="component" value="Segment"/>
</dbReference>
<evidence type="ECO:0000313" key="18">
    <source>
        <dbReference type="EMBL" id="AIX24305.1"/>
    </source>
</evidence>
<evidence type="ECO:0000313" key="44">
    <source>
        <dbReference type="EMBL" id="AIX40542.1"/>
    </source>
</evidence>
<dbReference type="Proteomes" id="UP000185366">
    <property type="component" value="Segment"/>
</dbReference>
<evidence type="ECO:0000313" key="25">
    <source>
        <dbReference type="EMBL" id="AIX26258.1"/>
    </source>
</evidence>
<dbReference type="EMBL" id="KJ019083">
    <property type="protein sequence ID" value="AIX27112.1"/>
    <property type="molecule type" value="Genomic_DNA"/>
</dbReference>
<dbReference type="Proteomes" id="UP000185347">
    <property type="component" value="Segment"/>
</dbReference>
<evidence type="ECO:0000313" key="33">
    <source>
        <dbReference type="EMBL" id="AIX36163.1"/>
    </source>
</evidence>
<dbReference type="Proteomes" id="UP000185381">
    <property type="component" value="Genome"/>
</dbReference>
<dbReference type="RefSeq" id="YP_009133522.1">
    <property type="nucleotide sequence ID" value="NC_026923.1"/>
</dbReference>
<evidence type="ECO:0000313" key="29">
    <source>
        <dbReference type="EMBL" id="AIX34879.1"/>
    </source>
</evidence>
<dbReference type="EMBL" id="KJ019028">
    <property type="protein sequence ID" value="AIX14792.1"/>
    <property type="molecule type" value="Genomic_DNA"/>
</dbReference>
<dbReference type="EMBL" id="KJ019050">
    <property type="protein sequence ID" value="AIX19636.1"/>
    <property type="molecule type" value="Genomic_DNA"/>
</dbReference>
<evidence type="ECO:0000313" key="47">
    <source>
        <dbReference type="EMBL" id="AIX46453.1"/>
    </source>
</evidence>
<dbReference type="EMBL" id="KJ019118">
    <property type="protein sequence ID" value="AIX35943.1"/>
    <property type="molecule type" value="Genomic_DNA"/>
</dbReference>
<dbReference type="EMBL" id="KJ019164">
    <property type="protein sequence ID" value="AIX46878.1"/>
    <property type="molecule type" value="Genomic_DNA"/>
</dbReference>
<dbReference type="Gene3D" id="3.40.30.10">
    <property type="entry name" value="Glutaredoxin"/>
    <property type="match status" value="1"/>
</dbReference>
<evidence type="ECO:0000313" key="5">
    <source>
        <dbReference type="EMBL" id="AIX15010.1"/>
    </source>
</evidence>
<dbReference type="Proteomes" id="UP000185351">
    <property type="component" value="Segment"/>
</dbReference>
<dbReference type="GO" id="GO:0034599">
    <property type="term" value="P:cellular response to oxidative stress"/>
    <property type="evidence" value="ECO:0007669"/>
    <property type="project" value="InterPro"/>
</dbReference>
<dbReference type="Proteomes" id="UP000185374">
    <property type="component" value="Segment"/>
</dbReference>
<keyword evidence="52" id="KW-1185">Reference proteome</keyword>
<evidence type="ECO:0000313" key="15">
    <source>
        <dbReference type="EMBL" id="AIX21067.1"/>
    </source>
</evidence>
<dbReference type="PANTHER" id="PTHR10430">
    <property type="entry name" value="PEROXIREDOXIN"/>
    <property type="match status" value="1"/>
</dbReference>
<dbReference type="EMBL" id="KJ019160">
    <property type="protein sequence ID" value="AIX46016.1"/>
    <property type="molecule type" value="Genomic_DNA"/>
</dbReference>
<evidence type="ECO:0000313" key="30">
    <source>
        <dbReference type="EMBL" id="AIX35302.1"/>
    </source>
</evidence>
<evidence type="ECO:0000313" key="14">
    <source>
        <dbReference type="EMBL" id="AIX19636.1"/>
    </source>
</evidence>
<dbReference type="EMBL" id="KJ019031">
    <property type="protein sequence ID" value="AIX15437.1"/>
    <property type="molecule type" value="Genomic_DNA"/>
</dbReference>
<dbReference type="KEGG" id="vg:24171590"/>
<reference evidence="50 51" key="1">
    <citation type="submission" date="2013-12" db="EMBL/GenBank/DDBJ databases">
        <title>Ecological redundancy of diverse viral populations within a natural community.</title>
        <authorList>
            <person name="Gregory A.C."/>
            <person name="LaButti K."/>
            <person name="Copeland A."/>
            <person name="Woyke T."/>
            <person name="Sullivan M.B."/>
        </authorList>
    </citation>
    <scope>NUCLEOTIDE SEQUENCE [LARGE SCALE GENOMIC DNA]</scope>
    <source>
        <strain evidence="43">Syn7803C102</strain>
        <strain evidence="44">Syn7803C108</strain>
        <strain evidence="45">Syn7803C109</strain>
        <strain evidence="46">Syn7803C35</strain>
        <strain evidence="47">Syn7803C37</strain>
        <strain evidence="48">Syn7803C39</strain>
        <strain evidence="49">Syn7803C40</strain>
        <strain evidence="4">Syn7803C45</strain>
        <strain evidence="5">Syn7803C46</strain>
        <strain evidence="6">Syn7803C48</strain>
        <strain evidence="7">Syn7803C49</strain>
        <strain evidence="8">Syn7803C54</strain>
        <strain evidence="9">Syn7803C55</strain>
        <strain evidence="10">Syn7803C57</strain>
        <strain evidence="11">Syn7803C72</strain>
        <strain evidence="12">Syn7803C73</strain>
        <strain evidence="13">Syn7803C75</strain>
        <strain evidence="14">Syn7803C77</strain>
        <strain evidence="15">Syn7803C88</strain>
        <strain evidence="16">Syn7803C89</strain>
        <strain evidence="17">Syn7803C93</strain>
        <strain evidence="18">Syn7803US104</strain>
        <strain evidence="19">Syn7803US108</strain>
        <strain evidence="20">Syn7803US109</strain>
        <strain evidence="21">Syn7803US110</strain>
        <strain evidence="22">Syn7803US111</strain>
        <strain evidence="23">Syn7803US113</strain>
        <strain evidence="24">Syn7803US114</strain>
        <strain evidence="25">Syn7803US115</strain>
        <strain evidence="26">Syn7803US116</strain>
        <strain evidence="27">Syn7803US122</strain>
        <strain evidence="29">Syn7803US5</strain>
        <strain evidence="28">Syn7803US59</strain>
        <strain evidence="30">Syn7803US61</strain>
        <strain evidence="31">Syn7803US63</strain>
        <strain evidence="32">Syn7803US64</strain>
        <strain evidence="33">Syn7803US65</strain>
        <strain evidence="34">Syn7803US71</strain>
        <strain evidence="35">Syn7803US78</strain>
        <strain evidence="36">Syn7803US80</strain>
        <strain evidence="37">Syn7803US82</strain>
        <strain evidence="38">Syn7803US83</strain>
        <strain evidence="39">Syn7803US85</strain>
        <strain evidence="40">Syn7803US89</strain>
        <strain evidence="41">Syn7803US94</strain>
        <strain evidence="42">Syn7803US95</strain>
    </source>
</reference>
<evidence type="ECO:0000313" key="48">
    <source>
        <dbReference type="EMBL" id="AIX46878.1"/>
    </source>
</evidence>
<dbReference type="Proteomes" id="UP000185369">
    <property type="component" value="Segment"/>
</dbReference>
<dbReference type="EMBL" id="KJ019070">
    <property type="protein sequence ID" value="AIX24305.1"/>
    <property type="molecule type" value="Genomic_DNA"/>
</dbReference>
<evidence type="ECO:0000313" key="31">
    <source>
        <dbReference type="EMBL" id="AIX35724.1"/>
    </source>
</evidence>
<evidence type="ECO:0000313" key="42">
    <source>
        <dbReference type="EMBL" id="AIX38830.1"/>
    </source>
</evidence>
<dbReference type="GeneID" id="24171590"/>
<dbReference type="EMBL" id="KJ019046">
    <property type="protein sequence ID" value="AIX18765.1"/>
    <property type="molecule type" value="Genomic_DNA"/>
</dbReference>
<dbReference type="EMBL" id="KJ019113">
    <property type="protein sequence ID" value="AIX34879.1"/>
    <property type="molecule type" value="Genomic_DNA"/>
</dbReference>
<dbReference type="EMBL" id="KJ019119">
    <property type="protein sequence ID" value="AIX36163.1"/>
    <property type="molecule type" value="Genomic_DNA"/>
</dbReference>
<dbReference type="Proteomes" id="UP000185365">
    <property type="component" value="Segment"/>
</dbReference>
<evidence type="ECO:0000313" key="6">
    <source>
        <dbReference type="EMBL" id="AIX15437.1"/>
    </source>
</evidence>
<evidence type="ECO:0000313" key="41">
    <source>
        <dbReference type="EMBL" id="AIX38612.1"/>
    </source>
</evidence>
<dbReference type="EMBL" id="KJ019074">
    <property type="protein sequence ID" value="AIX25175.1"/>
    <property type="molecule type" value="Genomic_DNA"/>
</dbReference>
<dbReference type="EMBL" id="KJ019117">
    <property type="protein sequence ID" value="AIX35724.1"/>
    <property type="molecule type" value="Genomic_DNA"/>
</dbReference>
<dbReference type="Proteomes" id="UP000185350">
    <property type="component" value="Segment"/>
</dbReference>
<dbReference type="Proteomes" id="UP000185346">
    <property type="component" value="Segment"/>
</dbReference>
<evidence type="ECO:0000313" key="32">
    <source>
        <dbReference type="EMBL" id="AIX35943.1"/>
    </source>
</evidence>
<dbReference type="PROSITE" id="PS51352">
    <property type="entry name" value="THIOREDOXIN_2"/>
    <property type="match status" value="1"/>
</dbReference>
<dbReference type="Proteomes" id="UP000185373">
    <property type="component" value="Segment"/>
</dbReference>
<dbReference type="Proteomes" id="UP000185383">
    <property type="component" value="Segment"/>
</dbReference>
<dbReference type="EMBL" id="KJ019062">
    <property type="protein sequence ID" value="AIX22514.1"/>
    <property type="molecule type" value="Genomic_DNA"/>
</dbReference>
<evidence type="ECO:0000313" key="19">
    <source>
        <dbReference type="EMBL" id="AIX24739.1"/>
    </source>
</evidence>
<dbReference type="EMBL" id="KJ019124">
    <property type="protein sequence ID" value="AIX37307.1"/>
    <property type="molecule type" value="Genomic_DNA"/>
</dbReference>
<dbReference type="EMBL" id="KJ019162">
    <property type="protein sequence ID" value="AIX46453.1"/>
    <property type="molecule type" value="Genomic_DNA"/>
</dbReference>
<dbReference type="Proteomes" id="UP000185358">
    <property type="component" value="Segment"/>
</dbReference>
<dbReference type="EMBL" id="KJ019127">
    <property type="protein sequence ID" value="AIX37961.1"/>
    <property type="molecule type" value="Genomic_DNA"/>
</dbReference>
<dbReference type="Proteomes" id="UP000185367">
    <property type="component" value="Segment"/>
</dbReference>
<evidence type="ECO:0000313" key="26">
    <source>
        <dbReference type="EMBL" id="AIX26476.1"/>
    </source>
</evidence>
<dbReference type="EMBL" id="KJ019136">
    <property type="protein sequence ID" value="AIX39905.1"/>
    <property type="molecule type" value="Genomic_DNA"/>
</dbReference>
<dbReference type="OrthoDB" id="18065at10239"/>
<dbReference type="Proteomes" id="UP000185377">
    <property type="component" value="Segment"/>
</dbReference>
<evidence type="ECO:0000313" key="39">
    <source>
        <dbReference type="EMBL" id="AIX37961.1"/>
    </source>
</evidence>
<dbReference type="EMBL" id="KJ019029">
    <property type="protein sequence ID" value="AIX15010.1"/>
    <property type="molecule type" value="Genomic_DNA"/>
</dbReference>
<dbReference type="EMBL" id="KJ019112">
    <property type="protein sequence ID" value="AIX34658.1"/>
    <property type="molecule type" value="Genomic_DNA"/>
</dbReference>
<dbReference type="Proteomes" id="UP000185375">
    <property type="component" value="Segment"/>
</dbReference>
<dbReference type="Proteomes" id="UP000185376">
    <property type="component" value="Segment"/>
</dbReference>
<dbReference type="Proteomes" id="UP000185384">
    <property type="component" value="Segment"/>
</dbReference>
<dbReference type="InterPro" id="IPR013766">
    <property type="entry name" value="Thioredoxin_domain"/>
</dbReference>
<dbReference type="EMBL" id="KJ019034">
    <property type="protein sequence ID" value="AIX16085.1"/>
    <property type="molecule type" value="Genomic_DNA"/>
</dbReference>
<dbReference type="Proteomes" id="UP000185385">
    <property type="component" value="Segment"/>
</dbReference>
<dbReference type="Pfam" id="PF08534">
    <property type="entry name" value="Redoxin"/>
    <property type="match status" value="1"/>
</dbReference>
<evidence type="ECO:0000313" key="9">
    <source>
        <dbReference type="EMBL" id="AIX16301.1"/>
    </source>
</evidence>
<dbReference type="EMBL" id="KJ019077">
    <property type="protein sequence ID" value="AIX25823.1"/>
    <property type="molecule type" value="Genomic_DNA"/>
</dbReference>
<dbReference type="Proteomes" id="UP000185353">
    <property type="component" value="Segment"/>
</dbReference>
<evidence type="ECO:0000313" key="45">
    <source>
        <dbReference type="EMBL" id="AIX40760.1"/>
    </source>
</evidence>
<dbReference type="EMBL" id="KJ019080">
    <property type="protein sequence ID" value="AIX26476.1"/>
    <property type="molecule type" value="Genomic_DNA"/>
</dbReference>
<dbReference type="SUPFAM" id="SSF52833">
    <property type="entry name" value="Thioredoxin-like"/>
    <property type="match status" value="1"/>
</dbReference>
<dbReference type="Proteomes" id="UP000185343">
    <property type="component" value="Segment"/>
</dbReference>
<evidence type="ECO:0000313" key="20">
    <source>
        <dbReference type="EMBL" id="AIX24958.1"/>
    </source>
</evidence>
<keyword evidence="1" id="KW-0575">Peroxidase</keyword>
<evidence type="ECO:0000313" key="38">
    <source>
        <dbReference type="EMBL" id="AIX37743.1"/>
    </source>
</evidence>
<evidence type="ECO:0000313" key="49">
    <source>
        <dbReference type="EMBL" id="AIX47096.1"/>
    </source>
</evidence>
<dbReference type="Proteomes" id="UP000185372">
    <property type="component" value="Genome"/>
</dbReference>
<dbReference type="Proteomes" id="UP000185363">
    <property type="component" value="Segment"/>
</dbReference>
<evidence type="ECO:0000313" key="51">
    <source>
        <dbReference type="Proteomes" id="UP000185343"/>
    </source>
</evidence>
<dbReference type="GO" id="GO:0042744">
    <property type="term" value="P:hydrogen peroxide catabolic process"/>
    <property type="evidence" value="ECO:0007669"/>
    <property type="project" value="TreeGrafter"/>
</dbReference>
<evidence type="ECO:0000313" key="8">
    <source>
        <dbReference type="EMBL" id="AIX16085.1"/>
    </source>
</evidence>
<evidence type="ECO:0000313" key="12">
    <source>
        <dbReference type="EMBL" id="AIX18983.1"/>
    </source>
</evidence>
<dbReference type="EMBL" id="KJ019079">
    <property type="protein sequence ID" value="AIX26258.1"/>
    <property type="molecule type" value="Genomic_DNA"/>
</dbReference>
<evidence type="ECO:0000313" key="4">
    <source>
        <dbReference type="EMBL" id="AIX14792.1"/>
    </source>
</evidence>
<evidence type="ECO:0000313" key="52">
    <source>
        <dbReference type="Proteomes" id="UP000185365"/>
    </source>
</evidence>
<organism evidence="6 53">
    <name type="scientific">Synechococcus phage ACG-2014d</name>
    <dbReference type="NCBI Taxonomy" id="1493509"/>
    <lineage>
        <taxon>Viruses</taxon>
        <taxon>Duplodnaviria</taxon>
        <taxon>Heunggongvirae</taxon>
        <taxon>Uroviricota</taxon>
        <taxon>Caudoviricetes</taxon>
        <taxon>Pantevenvirales</taxon>
        <taxon>Kyanoviridae</taxon>
        <taxon>Lowelvirus</taxon>
        <taxon>Lowelvirus tuscon4d</taxon>
    </lineage>
</organism>
<dbReference type="Proteomes" id="UP000185378">
    <property type="component" value="Segment"/>
</dbReference>
<proteinExistence type="predicted"/>
<evidence type="ECO:0000313" key="22">
    <source>
        <dbReference type="EMBL" id="AIX25393.1"/>
    </source>
</evidence>
<dbReference type="EMBL" id="KJ019115">
    <property type="protein sequence ID" value="AIX35302.1"/>
    <property type="molecule type" value="Genomic_DNA"/>
</dbReference>
<dbReference type="EMBL" id="KJ019047">
    <property type="protein sequence ID" value="AIX18983.1"/>
    <property type="molecule type" value="Genomic_DNA"/>
</dbReference>
<evidence type="ECO:0000313" key="50">
    <source>
        <dbReference type="Proteomes" id="UP000033003"/>
    </source>
</evidence>
<dbReference type="Proteomes" id="UP000185379">
    <property type="component" value="Segment"/>
</dbReference>
<dbReference type="InterPro" id="IPR013740">
    <property type="entry name" value="Redoxin"/>
</dbReference>
<evidence type="ECO:0000313" key="13">
    <source>
        <dbReference type="EMBL" id="AIX19201.1"/>
    </source>
</evidence>
<evidence type="ECO:0000313" key="40">
    <source>
        <dbReference type="EMBL" id="AIX38394.1"/>
    </source>
</evidence>
<dbReference type="Proteomes" id="UP000185359">
    <property type="component" value="Segment"/>
</dbReference>
<evidence type="ECO:0000313" key="10">
    <source>
        <dbReference type="EMBL" id="AIX16486.1"/>
    </source>
</evidence>
<dbReference type="Proteomes" id="UP000185364">
    <property type="component" value="Segment"/>
</dbReference>
<dbReference type="EMBL" id="KJ019078">
    <property type="protein sequence ID" value="AIX26041.1"/>
    <property type="molecule type" value="Genomic_DNA"/>
</dbReference>
<dbReference type="EMBL" id="KJ019036">
    <property type="protein sequence ID" value="AIX16486.1"/>
    <property type="molecule type" value="Genomic_DNA"/>
</dbReference>
<evidence type="ECO:0000313" key="28">
    <source>
        <dbReference type="EMBL" id="AIX34658.1"/>
    </source>
</evidence>
<dbReference type="EMBL" id="KJ019057">
    <property type="protein sequence ID" value="AIX21284.1"/>
    <property type="molecule type" value="Genomic_DNA"/>
</dbReference>
<gene>
    <name evidence="43" type="ORF">Syn7803C102_179</name>
    <name evidence="44" type="ORF">Syn7803C108_180</name>
    <name evidence="45" type="ORF">Syn7803C109_179</name>
    <name evidence="46" type="ORF">Syn7803C35_179</name>
    <name evidence="47" type="ORF">Syn7803C37_180</name>
    <name evidence="48" type="ORF">Syn7803C39_179</name>
    <name evidence="49" type="ORF">Syn7803C40_180</name>
    <name evidence="4" type="ORF">Syn7803C45_181</name>
    <name evidence="5" type="ORF">Syn7803C46_179</name>
    <name evidence="6" type="ORF">Syn7803C48_179</name>
    <name evidence="7" type="ORF">Syn7803C49_181</name>
    <name evidence="8" type="ORF">Syn7803C54_180</name>
    <name evidence="9" type="ORF">Syn7803C55_176</name>
    <name evidence="10" type="ORF">Syn7803C57_179</name>
    <name evidence="11" type="ORF">Syn7803C72_179</name>
    <name evidence="12" type="ORF">Syn7803C73_179</name>
    <name evidence="13" type="ORF">Syn7803C75_179</name>
    <name evidence="14" type="ORF">Syn7803C77_179</name>
    <name evidence="15" type="ORF">Syn7803C88_179</name>
    <name evidence="16" type="ORF">Syn7803C89_179</name>
    <name evidence="17" type="ORF">Syn7803C93_180</name>
    <name evidence="18" type="ORF">Syn7803US104_180</name>
    <name evidence="19" type="ORF">Syn7803US108_179</name>
    <name evidence="20" type="ORF">Syn7803US109_180</name>
    <name evidence="21" type="ORF">Syn7803US110_179</name>
    <name evidence="22" type="ORF">Syn7803US111_178</name>
    <name evidence="23" type="ORF">Syn7803US113_179</name>
    <name evidence="24" type="ORF">Syn7803US114_179</name>
    <name evidence="25" type="ORF">Syn7803US115_178</name>
    <name evidence="26" type="ORF">Syn7803US116_179</name>
    <name evidence="27" type="ORF">Syn7803US122_179</name>
    <name evidence="28" type="ORF">Syn7803US59_179</name>
    <name evidence="29" type="ORF">Syn7803US5_181</name>
    <name evidence="30" type="ORF">Syn7803US61_178</name>
    <name evidence="31" type="ORF">Syn7803US63_178</name>
    <name evidence="32" type="ORF">Syn7803US64_180</name>
    <name evidence="33" type="ORF">Syn7803US65_181</name>
    <name evidence="34" type="ORF">Syn7803US71_179</name>
    <name evidence="35" type="ORF">Syn7803US78_179</name>
    <name evidence="36" type="ORF">Syn7803US80_181</name>
    <name evidence="37" type="ORF">Syn7803US82_179</name>
    <name evidence="38" type="ORF">Syn7803US83_179</name>
    <name evidence="39" type="ORF">Syn7803US85_179</name>
    <name evidence="40" type="ORF">Syn7803US89_179</name>
    <name evidence="41" type="ORF">Syn7803US94_180</name>
    <name evidence="42" type="ORF">Syn7803US95_180</name>
</gene>
<dbReference type="EMBL" id="KJ019056">
    <property type="protein sequence ID" value="AIX21067.1"/>
    <property type="molecule type" value="Genomic_DNA"/>
</dbReference>
<dbReference type="InterPro" id="IPR037944">
    <property type="entry name" value="PRX5-like"/>
</dbReference>
<dbReference type="Proteomes" id="UP000185344">
    <property type="component" value="Segment"/>
</dbReference>
<dbReference type="Proteomes" id="UP000185361">
    <property type="component" value="Segment"/>
</dbReference>
<dbReference type="Proteomes" id="UP000185382">
    <property type="component" value="Segment"/>
</dbReference>
<dbReference type="Proteomes" id="UP000185380">
    <property type="component" value="Segment"/>
</dbReference>
<evidence type="ECO:0000313" key="16">
    <source>
        <dbReference type="EMBL" id="AIX21284.1"/>
    </source>
</evidence>
<dbReference type="Proteomes" id="UP000185360">
    <property type="component" value="Genome"/>
</dbReference>
<dbReference type="EMBL" id="KJ019035">
    <property type="protein sequence ID" value="AIX16301.1"/>
    <property type="molecule type" value="Genomic_DNA"/>
</dbReference>
<dbReference type="Proteomes" id="UP000185368">
    <property type="component" value="Segment"/>
</dbReference>
<dbReference type="Proteomes" id="UP000185355">
    <property type="component" value="Segment"/>
</dbReference>
<dbReference type="EMBL" id="KJ019032">
    <property type="protein sequence ID" value="AIX15657.1"/>
    <property type="molecule type" value="Genomic_DNA"/>
</dbReference>
<dbReference type="GO" id="GO:0008379">
    <property type="term" value="F:thioredoxin peroxidase activity"/>
    <property type="evidence" value="ECO:0007669"/>
    <property type="project" value="InterPro"/>
</dbReference>
<dbReference type="PANTHER" id="PTHR10430:SF16">
    <property type="entry name" value="PEROXIREDOXIN-5, MITOCHONDRIAL"/>
    <property type="match status" value="1"/>
</dbReference>
<evidence type="ECO:0000313" key="11">
    <source>
        <dbReference type="EMBL" id="AIX18765.1"/>
    </source>
</evidence>
<dbReference type="CDD" id="cd03013">
    <property type="entry name" value="PRX5_like"/>
    <property type="match status" value="1"/>
</dbReference>
<accession>A0A0E3EN79</accession>
<evidence type="ECO:0000313" key="36">
    <source>
        <dbReference type="EMBL" id="AIX37307.1"/>
    </source>
</evidence>
<evidence type="ECO:0000313" key="17">
    <source>
        <dbReference type="EMBL" id="AIX22514.1"/>
    </source>
</evidence>
<evidence type="ECO:0000313" key="35">
    <source>
        <dbReference type="EMBL" id="AIX36598.1"/>
    </source>
</evidence>
<dbReference type="Proteomes" id="UP000185354">
    <property type="component" value="Segment"/>
</dbReference>
<evidence type="ECO:0000256" key="1">
    <source>
        <dbReference type="ARBA" id="ARBA00022559"/>
    </source>
</evidence>
<dbReference type="Proteomes" id="UP000185357">
    <property type="component" value="Segment"/>
</dbReference>
<dbReference type="EMBL" id="KJ019165">
    <property type="protein sequence ID" value="AIX47096.1"/>
    <property type="molecule type" value="Genomic_DNA"/>
</dbReference>
<dbReference type="Proteomes" id="UP000185352">
    <property type="component" value="Segment"/>
</dbReference>
<dbReference type="Proteomes" id="UP000185370">
    <property type="component" value="Segment"/>
</dbReference>
<dbReference type="EMBL" id="KJ019125">
    <property type="protein sequence ID" value="AIX37525.1"/>
    <property type="molecule type" value="Genomic_DNA"/>
</dbReference>
<dbReference type="EMBL" id="KJ019126">
    <property type="protein sequence ID" value="AIX37743.1"/>
    <property type="molecule type" value="Genomic_DNA"/>
</dbReference>
<evidence type="ECO:0000313" key="53">
    <source>
        <dbReference type="Proteomes" id="UP000185373"/>
    </source>
</evidence>
<dbReference type="EMBL" id="KJ019048">
    <property type="protein sequence ID" value="AIX19201.1"/>
    <property type="molecule type" value="Genomic_DNA"/>
</dbReference>
<evidence type="ECO:0000313" key="37">
    <source>
        <dbReference type="EMBL" id="AIX37525.1"/>
    </source>
</evidence>
<evidence type="ECO:0000313" key="7">
    <source>
        <dbReference type="EMBL" id="AIX15657.1"/>
    </source>
</evidence>
<dbReference type="Proteomes" id="UP000185345">
    <property type="component" value="Segment"/>
</dbReference>
<dbReference type="Proteomes" id="UP000185356">
    <property type="component" value="Segment"/>
</dbReference>
<evidence type="ECO:0000313" key="34">
    <source>
        <dbReference type="EMBL" id="AIX36381.1"/>
    </source>
</evidence>
<protein>
    <submittedName>
        <fullName evidence="6">Antioxidant protein</fullName>
    </submittedName>
</protein>
<dbReference type="Proteomes" id="UP000185371">
    <property type="component" value="Segment"/>
</dbReference>
<evidence type="ECO:0000313" key="23">
    <source>
        <dbReference type="EMBL" id="AIX25823.1"/>
    </source>
</evidence>
<evidence type="ECO:0000313" key="24">
    <source>
        <dbReference type="EMBL" id="AIX26041.1"/>
    </source>
</evidence>
<evidence type="ECO:0000313" key="43">
    <source>
        <dbReference type="EMBL" id="AIX39905.1"/>
    </source>
</evidence>
<dbReference type="EMBL" id="KJ019129">
    <property type="protein sequence ID" value="AIX38394.1"/>
    <property type="molecule type" value="Genomic_DNA"/>
</dbReference>
<dbReference type="EMBL" id="KJ019131">
    <property type="protein sequence ID" value="AIX38830.1"/>
    <property type="molecule type" value="Genomic_DNA"/>
</dbReference>
<dbReference type="EMBL" id="KJ019140">
    <property type="protein sequence ID" value="AIX40760.1"/>
    <property type="molecule type" value="Genomic_DNA"/>
</dbReference>
<keyword evidence="2" id="KW-0560">Oxidoreductase</keyword>
<feature type="domain" description="Thioredoxin" evidence="3">
    <location>
        <begin position="1"/>
        <end position="154"/>
    </location>
</feature>
<dbReference type="EMBL" id="KJ019073">
    <property type="protein sequence ID" value="AIX24958.1"/>
    <property type="molecule type" value="Genomic_DNA"/>
</dbReference>
<dbReference type="Proteomes" id="UP000185362">
    <property type="component" value="Segment"/>
</dbReference>
<evidence type="ECO:0000313" key="27">
    <source>
        <dbReference type="EMBL" id="AIX27112.1"/>
    </source>
</evidence>
<dbReference type="Proteomes" id="UP000033003">
    <property type="component" value="Segment"/>
</dbReference>
<dbReference type="InterPro" id="IPR036249">
    <property type="entry name" value="Thioredoxin-like_sf"/>
</dbReference>
<dbReference type="EMBL" id="KJ019072">
    <property type="protein sequence ID" value="AIX24739.1"/>
    <property type="molecule type" value="Genomic_DNA"/>
</dbReference>
<dbReference type="EMBL" id="KJ019120">
    <property type="protein sequence ID" value="AIX36381.1"/>
    <property type="molecule type" value="Genomic_DNA"/>
</dbReference>
<evidence type="ECO:0000256" key="2">
    <source>
        <dbReference type="ARBA" id="ARBA00023002"/>
    </source>
</evidence>